<feature type="region of interest" description="Disordered" evidence="1">
    <location>
        <begin position="128"/>
        <end position="148"/>
    </location>
</feature>
<accession>A0A919Q4F1</accession>
<evidence type="ECO:0000313" key="3">
    <source>
        <dbReference type="Proteomes" id="UP000652354"/>
    </source>
</evidence>
<gene>
    <name evidence="2" type="ORF">Dac01nite_17590</name>
</gene>
<dbReference type="Proteomes" id="UP000652354">
    <property type="component" value="Unassembled WGS sequence"/>
</dbReference>
<reference evidence="2" key="1">
    <citation type="submission" date="2021-01" db="EMBL/GenBank/DDBJ databases">
        <title>Whole genome shotgun sequence of Demequina activiva NBRC 110675.</title>
        <authorList>
            <person name="Komaki H."/>
            <person name="Tamura T."/>
        </authorList>
    </citation>
    <scope>NUCLEOTIDE SEQUENCE</scope>
    <source>
        <strain evidence="2">NBRC 110675</strain>
    </source>
</reference>
<evidence type="ECO:0000256" key="1">
    <source>
        <dbReference type="SAM" id="MobiDB-lite"/>
    </source>
</evidence>
<keyword evidence="3" id="KW-1185">Reference proteome</keyword>
<dbReference type="EMBL" id="BONR01000003">
    <property type="protein sequence ID" value="GIG55007.1"/>
    <property type="molecule type" value="Genomic_DNA"/>
</dbReference>
<sequence>MKREFVGILDDVNGGIWFIVRAESAERVSRALPQLHVFEIAEAPSVEMMDLDRLRAQVGAGVDPREPVADRDLAAQEEFLRYRERVMEQLRDVEARSQVPREVRERVAPLPRWLDIDDCGELAAYLKTRGGAGPSASAATRAQRSRRD</sequence>
<protein>
    <submittedName>
        <fullName evidence="2">Uncharacterized protein</fullName>
    </submittedName>
</protein>
<dbReference type="RefSeq" id="WP_203656053.1">
    <property type="nucleotide sequence ID" value="NZ_BONR01000003.1"/>
</dbReference>
<name>A0A919Q4F1_9MICO</name>
<organism evidence="2 3">
    <name type="scientific">Demequina activiva</name>
    <dbReference type="NCBI Taxonomy" id="1582364"/>
    <lineage>
        <taxon>Bacteria</taxon>
        <taxon>Bacillati</taxon>
        <taxon>Actinomycetota</taxon>
        <taxon>Actinomycetes</taxon>
        <taxon>Micrococcales</taxon>
        <taxon>Demequinaceae</taxon>
        <taxon>Demequina</taxon>
    </lineage>
</organism>
<evidence type="ECO:0000313" key="2">
    <source>
        <dbReference type="EMBL" id="GIG55007.1"/>
    </source>
</evidence>
<comment type="caution">
    <text evidence="2">The sequence shown here is derived from an EMBL/GenBank/DDBJ whole genome shotgun (WGS) entry which is preliminary data.</text>
</comment>
<proteinExistence type="predicted"/>
<dbReference type="AlphaFoldDB" id="A0A919Q4F1"/>